<gene>
    <name evidence="1" type="ORF">BT67DRAFT_10881</name>
</gene>
<evidence type="ECO:0000313" key="2">
    <source>
        <dbReference type="Proteomes" id="UP001304895"/>
    </source>
</evidence>
<keyword evidence="2" id="KW-1185">Reference proteome</keyword>
<reference evidence="1" key="2">
    <citation type="submission" date="2023-05" db="EMBL/GenBank/DDBJ databases">
        <authorList>
            <consortium name="Lawrence Berkeley National Laboratory"/>
            <person name="Steindorff A."/>
            <person name="Hensen N."/>
            <person name="Bonometti L."/>
            <person name="Westerberg I."/>
            <person name="Brannstrom I.O."/>
            <person name="Guillou S."/>
            <person name="Cros-Aarteil S."/>
            <person name="Calhoun S."/>
            <person name="Haridas S."/>
            <person name="Kuo A."/>
            <person name="Mondo S."/>
            <person name="Pangilinan J."/>
            <person name="Riley R."/>
            <person name="Labutti K."/>
            <person name="Andreopoulos B."/>
            <person name="Lipzen A."/>
            <person name="Chen C."/>
            <person name="Yanf M."/>
            <person name="Daum C."/>
            <person name="Ng V."/>
            <person name="Clum A."/>
            <person name="Ohm R."/>
            <person name="Martin F."/>
            <person name="Silar P."/>
            <person name="Natvig D."/>
            <person name="Lalanne C."/>
            <person name="Gautier V."/>
            <person name="Ament-Velasquez S.L."/>
            <person name="Kruys A."/>
            <person name="Hutchinson M.I."/>
            <person name="Powell A.J."/>
            <person name="Barry K."/>
            <person name="Miller A.N."/>
            <person name="Grigoriev I.V."/>
            <person name="Debuchy R."/>
            <person name="Gladieux P."/>
            <person name="Thoren M.H."/>
            <person name="Johannesson H."/>
        </authorList>
    </citation>
    <scope>NUCLEOTIDE SEQUENCE</scope>
    <source>
        <strain evidence="1">CBS 123565</strain>
    </source>
</reference>
<proteinExistence type="predicted"/>
<reference evidence="1" key="1">
    <citation type="journal article" date="2023" name="Mol. Phylogenet. Evol.">
        <title>Genome-scale phylogeny and comparative genomics of the fungal order Sordariales.</title>
        <authorList>
            <person name="Hensen N."/>
            <person name="Bonometti L."/>
            <person name="Westerberg I."/>
            <person name="Brannstrom I.O."/>
            <person name="Guillou S."/>
            <person name="Cros-Aarteil S."/>
            <person name="Calhoun S."/>
            <person name="Haridas S."/>
            <person name="Kuo A."/>
            <person name="Mondo S."/>
            <person name="Pangilinan J."/>
            <person name="Riley R."/>
            <person name="LaButti K."/>
            <person name="Andreopoulos B."/>
            <person name="Lipzen A."/>
            <person name="Chen C."/>
            <person name="Yan M."/>
            <person name="Daum C."/>
            <person name="Ng V."/>
            <person name="Clum A."/>
            <person name="Steindorff A."/>
            <person name="Ohm R.A."/>
            <person name="Martin F."/>
            <person name="Silar P."/>
            <person name="Natvig D.O."/>
            <person name="Lalanne C."/>
            <person name="Gautier V."/>
            <person name="Ament-Velasquez S.L."/>
            <person name="Kruys A."/>
            <person name="Hutchinson M.I."/>
            <person name="Powell A.J."/>
            <person name="Barry K."/>
            <person name="Miller A.N."/>
            <person name="Grigoriev I.V."/>
            <person name="Debuchy R."/>
            <person name="Gladieux P."/>
            <person name="Hiltunen Thoren M."/>
            <person name="Johannesson H."/>
        </authorList>
    </citation>
    <scope>NUCLEOTIDE SEQUENCE</scope>
    <source>
        <strain evidence="1">CBS 123565</strain>
    </source>
</reference>
<dbReference type="EMBL" id="MU853401">
    <property type="protein sequence ID" value="KAK4138482.1"/>
    <property type="molecule type" value="Genomic_DNA"/>
</dbReference>
<comment type="caution">
    <text evidence="1">The sequence shown here is derived from an EMBL/GenBank/DDBJ whole genome shotgun (WGS) entry which is preliminary data.</text>
</comment>
<protein>
    <submittedName>
        <fullName evidence="1">Uncharacterized protein</fullName>
    </submittedName>
</protein>
<organism evidence="1 2">
    <name type="scientific">Trichocladium antarcticum</name>
    <dbReference type="NCBI Taxonomy" id="1450529"/>
    <lineage>
        <taxon>Eukaryota</taxon>
        <taxon>Fungi</taxon>
        <taxon>Dikarya</taxon>
        <taxon>Ascomycota</taxon>
        <taxon>Pezizomycotina</taxon>
        <taxon>Sordariomycetes</taxon>
        <taxon>Sordariomycetidae</taxon>
        <taxon>Sordariales</taxon>
        <taxon>Chaetomiaceae</taxon>
        <taxon>Trichocladium</taxon>
    </lineage>
</organism>
<name>A0AAN6USM2_9PEZI</name>
<dbReference type="AlphaFoldDB" id="A0AAN6USM2"/>
<sequence length="173" mass="18449">MCEAAPKAAYAQDRPTTDLGHGASFAQNSHTVSAAASGWWDPCRRPFSACAAVRRSMACEDQAGGSLLPEPKRRLVVVIVQGFVLRFRAGFRGRVVPGFWNIYPAHDFAGRLCEGCVVGGLAIDVCLTGGLSCSGSRPAGRIEKKFCALIANVGTTGQRANRLESRRVTPGRL</sequence>
<evidence type="ECO:0000313" key="1">
    <source>
        <dbReference type="EMBL" id="KAK4138482.1"/>
    </source>
</evidence>
<accession>A0AAN6USM2</accession>
<dbReference type="Proteomes" id="UP001304895">
    <property type="component" value="Unassembled WGS sequence"/>
</dbReference>